<dbReference type="Proteomes" id="UP001234297">
    <property type="component" value="Chromosome 4"/>
</dbReference>
<sequence>MASSGRFPVDQAIIDIGTEWYENTEHADRGILYLGMGISGGEEAPASRSVQQLAELSIAAPTIAALLDCRFLNRHNFKPSFQVMAIFKTDSGIQNH</sequence>
<keyword evidence="2" id="KW-1185">Reference proteome</keyword>
<evidence type="ECO:0000313" key="1">
    <source>
        <dbReference type="EMBL" id="KAJ8618348.1"/>
    </source>
</evidence>
<dbReference type="EMBL" id="CM056812">
    <property type="protein sequence ID" value="KAJ8618348.1"/>
    <property type="molecule type" value="Genomic_DNA"/>
</dbReference>
<accession>A0ACC2KBA2</accession>
<proteinExistence type="predicted"/>
<organism evidence="1 2">
    <name type="scientific">Persea americana</name>
    <name type="common">Avocado</name>
    <dbReference type="NCBI Taxonomy" id="3435"/>
    <lineage>
        <taxon>Eukaryota</taxon>
        <taxon>Viridiplantae</taxon>
        <taxon>Streptophyta</taxon>
        <taxon>Embryophyta</taxon>
        <taxon>Tracheophyta</taxon>
        <taxon>Spermatophyta</taxon>
        <taxon>Magnoliopsida</taxon>
        <taxon>Magnoliidae</taxon>
        <taxon>Laurales</taxon>
        <taxon>Lauraceae</taxon>
        <taxon>Persea</taxon>
    </lineage>
</organism>
<reference evidence="1 2" key="1">
    <citation type="journal article" date="2022" name="Hortic Res">
        <title>A haplotype resolved chromosomal level avocado genome allows analysis of novel avocado genes.</title>
        <authorList>
            <person name="Nath O."/>
            <person name="Fletcher S.J."/>
            <person name="Hayward A."/>
            <person name="Shaw L.M."/>
            <person name="Masouleh A.K."/>
            <person name="Furtado A."/>
            <person name="Henry R.J."/>
            <person name="Mitter N."/>
        </authorList>
    </citation>
    <scope>NUCLEOTIDE SEQUENCE [LARGE SCALE GENOMIC DNA]</scope>
    <source>
        <strain evidence="2">cv. Hass</strain>
    </source>
</reference>
<protein>
    <submittedName>
        <fullName evidence="1">Uncharacterized protein</fullName>
    </submittedName>
</protein>
<comment type="caution">
    <text evidence="1">The sequence shown here is derived from an EMBL/GenBank/DDBJ whole genome shotgun (WGS) entry which is preliminary data.</text>
</comment>
<gene>
    <name evidence="1" type="ORF">MRB53_014534</name>
</gene>
<name>A0ACC2KBA2_PERAE</name>
<evidence type="ECO:0000313" key="2">
    <source>
        <dbReference type="Proteomes" id="UP001234297"/>
    </source>
</evidence>